<dbReference type="OrthoDB" id="2194912at2"/>
<dbReference type="Pfam" id="PF02517">
    <property type="entry name" value="Rce1-like"/>
    <property type="match status" value="1"/>
</dbReference>
<dbReference type="PANTHER" id="PTHR36435:SF6">
    <property type="entry name" value="ABORTIVE INFECTION PROTEIN"/>
    <property type="match status" value="1"/>
</dbReference>
<accession>A0A1I2WDN1</accession>
<name>A0A1I2WDN1_9BACL</name>
<feature type="transmembrane region" description="Helical" evidence="1">
    <location>
        <begin position="71"/>
        <end position="92"/>
    </location>
</feature>
<evidence type="ECO:0000313" key="3">
    <source>
        <dbReference type="EMBL" id="SFG99440.1"/>
    </source>
</evidence>
<keyword evidence="1" id="KW-1133">Transmembrane helix</keyword>
<dbReference type="Proteomes" id="UP000198752">
    <property type="component" value="Unassembled WGS sequence"/>
</dbReference>
<feature type="transmembrane region" description="Helical" evidence="1">
    <location>
        <begin position="5"/>
        <end position="24"/>
    </location>
</feature>
<feature type="transmembrane region" description="Helical" evidence="1">
    <location>
        <begin position="112"/>
        <end position="131"/>
    </location>
</feature>
<evidence type="ECO:0000256" key="1">
    <source>
        <dbReference type="SAM" id="Phobius"/>
    </source>
</evidence>
<evidence type="ECO:0000313" key="4">
    <source>
        <dbReference type="Proteomes" id="UP000198752"/>
    </source>
</evidence>
<keyword evidence="4" id="KW-1185">Reference proteome</keyword>
<dbReference type="InterPro" id="IPR003675">
    <property type="entry name" value="Rce1/LyrA-like_dom"/>
</dbReference>
<dbReference type="GO" id="GO:0080120">
    <property type="term" value="P:CAAX-box protein maturation"/>
    <property type="evidence" value="ECO:0007669"/>
    <property type="project" value="UniProtKB-ARBA"/>
</dbReference>
<feature type="transmembrane region" description="Helical" evidence="1">
    <location>
        <begin position="143"/>
        <end position="160"/>
    </location>
</feature>
<dbReference type="RefSeq" id="WP_093674820.1">
    <property type="nucleotide sequence ID" value="NZ_FOOY01000040.1"/>
</dbReference>
<feature type="transmembrane region" description="Helical" evidence="1">
    <location>
        <begin position="30"/>
        <end position="51"/>
    </location>
</feature>
<evidence type="ECO:0000259" key="2">
    <source>
        <dbReference type="Pfam" id="PF02517"/>
    </source>
</evidence>
<organism evidence="3 4">
    <name type="scientific">Sporolactobacillus nakayamae</name>
    <dbReference type="NCBI Taxonomy" id="269670"/>
    <lineage>
        <taxon>Bacteria</taxon>
        <taxon>Bacillati</taxon>
        <taxon>Bacillota</taxon>
        <taxon>Bacilli</taxon>
        <taxon>Bacillales</taxon>
        <taxon>Sporolactobacillaceae</taxon>
        <taxon>Sporolactobacillus</taxon>
    </lineage>
</organism>
<dbReference type="EMBL" id="FOOY01000040">
    <property type="protein sequence ID" value="SFG99440.1"/>
    <property type="molecule type" value="Genomic_DNA"/>
</dbReference>
<dbReference type="PANTHER" id="PTHR36435">
    <property type="entry name" value="SLR1288 PROTEIN"/>
    <property type="match status" value="1"/>
</dbReference>
<feature type="domain" description="CAAX prenyl protease 2/Lysostaphin resistance protein A-like" evidence="2">
    <location>
        <begin position="111"/>
        <end position="199"/>
    </location>
</feature>
<dbReference type="InterPro" id="IPR052710">
    <property type="entry name" value="CAAX_protease"/>
</dbReference>
<keyword evidence="1" id="KW-0812">Transmembrane</keyword>
<feature type="transmembrane region" description="Helical" evidence="1">
    <location>
        <begin position="186"/>
        <end position="205"/>
    </location>
</feature>
<protein>
    <recommendedName>
        <fullName evidence="2">CAAX prenyl protease 2/Lysostaphin resistance protein A-like domain-containing protein</fullName>
    </recommendedName>
</protein>
<keyword evidence="1" id="KW-0472">Membrane</keyword>
<sequence length="220" mass="24834">MVLRYILIVLAYLACFISPLIPGFPRQGTAYADTYTAVFFTTLIIVSLLLIPERRMERRSVASIGESIAWAICGIFILYVLQIAATIINSLILGQPLASEHTQKIVDITRNAPLFIIAVSIIGPLLEEIVFRKIFFGSMKKKIGFFFAALISSLIFAAFHFDFSHLLTYLAIGFFLCYAYHKTGRIWVTMFMHAAMNTIVILISLNVRMPNTTGWIHLLF</sequence>
<gene>
    <name evidence="3" type="ORF">SAMN02982927_03514</name>
</gene>
<dbReference type="STRING" id="269670.SAMN02982927_03514"/>
<proteinExistence type="predicted"/>
<reference evidence="4" key="1">
    <citation type="submission" date="2016-10" db="EMBL/GenBank/DDBJ databases">
        <authorList>
            <person name="Varghese N."/>
            <person name="Submissions S."/>
        </authorList>
    </citation>
    <scope>NUCLEOTIDE SEQUENCE [LARGE SCALE GENOMIC DNA]</scope>
    <source>
        <strain evidence="4">ATCC 700379</strain>
    </source>
</reference>
<dbReference type="GO" id="GO:0004175">
    <property type="term" value="F:endopeptidase activity"/>
    <property type="evidence" value="ECO:0007669"/>
    <property type="project" value="UniProtKB-ARBA"/>
</dbReference>
<dbReference type="AlphaFoldDB" id="A0A1I2WDN1"/>